<protein>
    <submittedName>
        <fullName evidence="1">5524_t:CDS:1</fullName>
    </submittedName>
</protein>
<dbReference type="EMBL" id="CAJVPI010000035">
    <property type="protein sequence ID" value="CAG8462814.1"/>
    <property type="molecule type" value="Genomic_DNA"/>
</dbReference>
<comment type="caution">
    <text evidence="1">The sequence shown here is derived from an EMBL/GenBank/DDBJ whole genome shotgun (WGS) entry which is preliminary data.</text>
</comment>
<evidence type="ECO:0000313" key="2">
    <source>
        <dbReference type="Proteomes" id="UP000789739"/>
    </source>
</evidence>
<gene>
    <name evidence="1" type="ORF">PBRASI_LOCUS676</name>
</gene>
<reference evidence="1" key="1">
    <citation type="submission" date="2021-06" db="EMBL/GenBank/DDBJ databases">
        <authorList>
            <person name="Kallberg Y."/>
            <person name="Tangrot J."/>
            <person name="Rosling A."/>
        </authorList>
    </citation>
    <scope>NUCLEOTIDE SEQUENCE</scope>
    <source>
        <strain evidence="1">BR232B</strain>
    </source>
</reference>
<dbReference type="AlphaFoldDB" id="A0A9N8VVM0"/>
<accession>A0A9N8VVM0</accession>
<proteinExistence type="predicted"/>
<organism evidence="1 2">
    <name type="scientific">Paraglomus brasilianum</name>
    <dbReference type="NCBI Taxonomy" id="144538"/>
    <lineage>
        <taxon>Eukaryota</taxon>
        <taxon>Fungi</taxon>
        <taxon>Fungi incertae sedis</taxon>
        <taxon>Mucoromycota</taxon>
        <taxon>Glomeromycotina</taxon>
        <taxon>Glomeromycetes</taxon>
        <taxon>Paraglomerales</taxon>
        <taxon>Paraglomeraceae</taxon>
        <taxon>Paraglomus</taxon>
    </lineage>
</organism>
<sequence>MIINWIFDYHAPVHEFVNSCPTTPSITFEVLYESASVEPPPLKRAISDLSGESILIFACTFRRVKRVSPTADSHHIHIIGINYVGQRTLETGSDYREKAS</sequence>
<keyword evidence="2" id="KW-1185">Reference proteome</keyword>
<dbReference type="Proteomes" id="UP000789739">
    <property type="component" value="Unassembled WGS sequence"/>
</dbReference>
<evidence type="ECO:0000313" key="1">
    <source>
        <dbReference type="EMBL" id="CAG8462814.1"/>
    </source>
</evidence>
<name>A0A9N8VVM0_9GLOM</name>